<evidence type="ECO:0000256" key="9">
    <source>
        <dbReference type="ARBA" id="ARBA00047890"/>
    </source>
</evidence>
<keyword evidence="10" id="KW-0671">Queuosine biosynthesis</keyword>
<dbReference type="InterPro" id="IPR014729">
    <property type="entry name" value="Rossmann-like_a/b/a_fold"/>
</dbReference>
<keyword evidence="2 10" id="KW-0436">Ligase</keyword>
<gene>
    <name evidence="10" type="primary">queC</name>
    <name evidence="11" type="ORF">BC739_003125</name>
</gene>
<evidence type="ECO:0000256" key="4">
    <source>
        <dbReference type="ARBA" id="ARBA00022741"/>
    </source>
</evidence>
<reference evidence="11 12" key="1">
    <citation type="submission" date="2020-08" db="EMBL/GenBank/DDBJ databases">
        <title>Genomic Encyclopedia of Archaeal and Bacterial Type Strains, Phase II (KMG-II): from individual species to whole genera.</title>
        <authorList>
            <person name="Goeker M."/>
        </authorList>
    </citation>
    <scope>NUCLEOTIDE SEQUENCE [LARGE SCALE GENOMIC DNA]</scope>
    <source>
        <strain evidence="11 12">DSM 43850</strain>
    </source>
</reference>
<proteinExistence type="inferred from homology"/>
<evidence type="ECO:0000256" key="5">
    <source>
        <dbReference type="ARBA" id="ARBA00022833"/>
    </source>
</evidence>
<evidence type="ECO:0000256" key="8">
    <source>
        <dbReference type="ARBA" id="ARBA00039149"/>
    </source>
</evidence>
<evidence type="ECO:0000256" key="7">
    <source>
        <dbReference type="ARBA" id="ARBA00037993"/>
    </source>
</evidence>
<evidence type="ECO:0000256" key="1">
    <source>
        <dbReference type="ARBA" id="ARBA00005061"/>
    </source>
</evidence>
<dbReference type="HAMAP" id="MF_01633">
    <property type="entry name" value="QueC"/>
    <property type="match status" value="1"/>
</dbReference>
<evidence type="ECO:0000256" key="3">
    <source>
        <dbReference type="ARBA" id="ARBA00022723"/>
    </source>
</evidence>
<comment type="similarity">
    <text evidence="7 10">Belongs to the QueC family.</text>
</comment>
<name>A0ABR6BGV5_9PSEU</name>
<keyword evidence="12" id="KW-1185">Reference proteome</keyword>
<dbReference type="GO" id="GO:0016874">
    <property type="term" value="F:ligase activity"/>
    <property type="evidence" value="ECO:0007669"/>
    <property type="project" value="UniProtKB-KW"/>
</dbReference>
<accession>A0ABR6BGV5</accession>
<dbReference type="EMBL" id="JACJID010000002">
    <property type="protein sequence ID" value="MBA8925926.1"/>
    <property type="molecule type" value="Genomic_DNA"/>
</dbReference>
<evidence type="ECO:0000256" key="2">
    <source>
        <dbReference type="ARBA" id="ARBA00022598"/>
    </source>
</evidence>
<comment type="catalytic activity">
    <reaction evidence="9 10">
        <text>7-carboxy-7-carbaguanine + NH4(+) + 2 ATP = 7-cyano-7-carbaguanine + 2 AMP + 2 diphosphate + 2 H(+)</text>
        <dbReference type="Rhea" id="RHEA:27982"/>
        <dbReference type="ChEBI" id="CHEBI:15378"/>
        <dbReference type="ChEBI" id="CHEBI:28938"/>
        <dbReference type="ChEBI" id="CHEBI:30616"/>
        <dbReference type="ChEBI" id="CHEBI:33019"/>
        <dbReference type="ChEBI" id="CHEBI:45075"/>
        <dbReference type="ChEBI" id="CHEBI:61036"/>
        <dbReference type="ChEBI" id="CHEBI:456215"/>
        <dbReference type="EC" id="6.3.4.20"/>
    </reaction>
</comment>
<comment type="pathway">
    <text evidence="1 10">Purine metabolism; 7-cyano-7-deazaguanine biosynthesis.</text>
</comment>
<feature type="binding site" evidence="10">
    <location>
        <position position="189"/>
    </location>
    <ligand>
        <name>Zn(2+)</name>
        <dbReference type="ChEBI" id="CHEBI:29105"/>
    </ligand>
</feature>
<feature type="binding site" evidence="10">
    <location>
        <position position="197"/>
    </location>
    <ligand>
        <name>Zn(2+)</name>
        <dbReference type="ChEBI" id="CHEBI:29105"/>
    </ligand>
</feature>
<dbReference type="SUPFAM" id="SSF52402">
    <property type="entry name" value="Adenine nucleotide alpha hydrolases-like"/>
    <property type="match status" value="1"/>
</dbReference>
<comment type="cofactor">
    <cofactor evidence="10">
        <name>Zn(2+)</name>
        <dbReference type="ChEBI" id="CHEBI:29105"/>
    </cofactor>
    <text evidence="10">Binds 1 zinc ion per subunit.</text>
</comment>
<sequence>MTTPTAVLAFSGGMDSTTLAAHYARTHRLVLLSVDYGQRHRRELDAARQVAGLLGADEHHVIDLRHLGPLLAGSALTDPSVTVPDGHYEDETMRATVVPNRNAILANIAVGAAAARGAEVVALGIHAGDHTIYPDCRPEFLDALRDCVRVALAGLPIPDVEAPFLTWTKDRIAQYARDIDAPLHASWSCYKGGTVHCGTCGTCVERAEAFTLAGVPDPTEYLTPPPLVESTAAARR</sequence>
<evidence type="ECO:0000256" key="10">
    <source>
        <dbReference type="HAMAP-Rule" id="MF_01633"/>
    </source>
</evidence>
<comment type="function">
    <text evidence="10">Catalyzes the ATP-dependent conversion of 7-carboxy-7-deazaguanine (CDG) to 7-cyano-7-deazaguanine (preQ(0)).</text>
</comment>
<dbReference type="Proteomes" id="UP000517916">
    <property type="component" value="Unassembled WGS sequence"/>
</dbReference>
<dbReference type="InterPro" id="IPR018317">
    <property type="entry name" value="QueC"/>
</dbReference>
<keyword evidence="6 10" id="KW-0067">ATP-binding</keyword>
<feature type="binding site" evidence="10">
    <location>
        <begin position="10"/>
        <end position="20"/>
    </location>
    <ligand>
        <name>ATP</name>
        <dbReference type="ChEBI" id="CHEBI:30616"/>
    </ligand>
</feature>
<dbReference type="CDD" id="cd01995">
    <property type="entry name" value="QueC-like"/>
    <property type="match status" value="1"/>
</dbReference>
<dbReference type="EC" id="6.3.4.20" evidence="8 10"/>
<dbReference type="NCBIfam" id="TIGR00364">
    <property type="entry name" value="7-cyano-7-deazaguanine synthase QueC"/>
    <property type="match status" value="1"/>
</dbReference>
<evidence type="ECO:0000256" key="6">
    <source>
        <dbReference type="ARBA" id="ARBA00022840"/>
    </source>
</evidence>
<dbReference type="PIRSF" id="PIRSF006293">
    <property type="entry name" value="ExsB"/>
    <property type="match status" value="1"/>
</dbReference>
<evidence type="ECO:0000313" key="11">
    <source>
        <dbReference type="EMBL" id="MBA8925926.1"/>
    </source>
</evidence>
<evidence type="ECO:0000313" key="12">
    <source>
        <dbReference type="Proteomes" id="UP000517916"/>
    </source>
</evidence>
<dbReference type="RefSeq" id="WP_182837542.1">
    <property type="nucleotide sequence ID" value="NZ_BAAABQ010000059.1"/>
</dbReference>
<keyword evidence="3 10" id="KW-0479">Metal-binding</keyword>
<dbReference type="PANTHER" id="PTHR42914">
    <property type="entry name" value="7-CYANO-7-DEAZAGUANINE SYNTHASE"/>
    <property type="match status" value="1"/>
</dbReference>
<dbReference type="Gene3D" id="3.40.50.620">
    <property type="entry name" value="HUPs"/>
    <property type="match status" value="1"/>
</dbReference>
<feature type="binding site" evidence="10">
    <location>
        <position position="203"/>
    </location>
    <ligand>
        <name>Zn(2+)</name>
        <dbReference type="ChEBI" id="CHEBI:29105"/>
    </ligand>
</feature>
<organism evidence="11 12">
    <name type="scientific">Kutzneria viridogrisea</name>
    <dbReference type="NCBI Taxonomy" id="47990"/>
    <lineage>
        <taxon>Bacteria</taxon>
        <taxon>Bacillati</taxon>
        <taxon>Actinomycetota</taxon>
        <taxon>Actinomycetes</taxon>
        <taxon>Pseudonocardiales</taxon>
        <taxon>Pseudonocardiaceae</taxon>
        <taxon>Kutzneria</taxon>
    </lineage>
</organism>
<keyword evidence="5 10" id="KW-0862">Zinc</keyword>
<protein>
    <recommendedName>
        <fullName evidence="8 10">7-cyano-7-deazaguanine synthase</fullName>
        <ecNumber evidence="8 10">6.3.4.20</ecNumber>
    </recommendedName>
    <alternativeName>
        <fullName evidence="10">7-cyano-7-carbaguanine synthase</fullName>
    </alternativeName>
    <alternativeName>
        <fullName evidence="10">PreQ(0) synthase</fullName>
    </alternativeName>
    <alternativeName>
        <fullName evidence="10">Queuosine biosynthesis protein QueC</fullName>
    </alternativeName>
</protein>
<comment type="caution">
    <text evidence="11">The sequence shown here is derived from an EMBL/GenBank/DDBJ whole genome shotgun (WGS) entry which is preliminary data.</text>
</comment>
<dbReference type="PANTHER" id="PTHR42914:SF1">
    <property type="entry name" value="7-CYANO-7-DEAZAGUANINE SYNTHASE"/>
    <property type="match status" value="1"/>
</dbReference>
<keyword evidence="4 10" id="KW-0547">Nucleotide-binding</keyword>
<dbReference type="Pfam" id="PF06508">
    <property type="entry name" value="QueC"/>
    <property type="match status" value="1"/>
</dbReference>
<feature type="binding site" evidence="10">
    <location>
        <position position="200"/>
    </location>
    <ligand>
        <name>Zn(2+)</name>
        <dbReference type="ChEBI" id="CHEBI:29105"/>
    </ligand>
</feature>